<dbReference type="KEGG" id="slk:SLUN_36835"/>
<accession>A0A2R4TFH6</accession>
<proteinExistence type="predicted"/>
<dbReference type="InterPro" id="IPR051908">
    <property type="entry name" value="Ribosomal_N-acetyltransferase"/>
</dbReference>
<dbReference type="PROSITE" id="PS51186">
    <property type="entry name" value="GNAT"/>
    <property type="match status" value="1"/>
</dbReference>
<keyword evidence="3" id="KW-1185">Reference proteome</keyword>
<dbReference type="Pfam" id="PF13302">
    <property type="entry name" value="Acetyltransf_3"/>
    <property type="match status" value="1"/>
</dbReference>
<sequence length="193" mass="21291">MPSLVAPAMSAGHLAESDQPTLPVGGDVLLRPWLLTDAAALMQAFQDPAIQRWHVRRADSVDEAREWIEGWQSSWQDETGGHWKLVDAESETLLGRVALKSLILADGKAELAYWMVPSARGGGLCPRAVMALTHWALGKGGFHRIELEHSTANRASCRVAVKAGFEEEGVRRGAWLHADGWHDVHLHARIRQD</sequence>
<evidence type="ECO:0000313" key="2">
    <source>
        <dbReference type="EMBL" id="AVZ77864.1"/>
    </source>
</evidence>
<protein>
    <submittedName>
        <fullName evidence="2">GNAT family N-acetyltransferase</fullName>
    </submittedName>
</protein>
<dbReference type="SUPFAM" id="SSF55729">
    <property type="entry name" value="Acyl-CoA N-acyltransferases (Nat)"/>
    <property type="match status" value="1"/>
</dbReference>
<name>A0A2R4TFH6_9ACTN</name>
<dbReference type="InterPro" id="IPR000182">
    <property type="entry name" value="GNAT_dom"/>
</dbReference>
<reference evidence="2 3" key="1">
    <citation type="submission" date="2018-01" db="EMBL/GenBank/DDBJ databases">
        <title>Complete genome sequence of Streptomyces lunaelactis MM109T, a Ferroverdin A producer isolated from cave moonmilk deposits.</title>
        <authorList>
            <person name="Naome A."/>
            <person name="Martinet L."/>
            <person name="Maciejewska M."/>
            <person name="Anderssen S."/>
            <person name="Adam D."/>
            <person name="Tenconi E."/>
            <person name="Deflandre B."/>
            <person name="Arguelles-Arias A."/>
            <person name="Calusinska M."/>
            <person name="Copieters W."/>
            <person name="Karim L."/>
            <person name="Hanikenne M."/>
            <person name="Baurain D."/>
            <person name="van Wezel G."/>
            <person name="Smargiasso N."/>
            <person name="de Pauw E."/>
            <person name="Delfosse P."/>
            <person name="Rigali S."/>
        </authorList>
    </citation>
    <scope>NUCLEOTIDE SEQUENCE [LARGE SCALE GENOMIC DNA]</scope>
    <source>
        <strain evidence="2 3">MM109</strain>
    </source>
</reference>
<dbReference type="AlphaFoldDB" id="A0A2R4TFH6"/>
<evidence type="ECO:0000313" key="3">
    <source>
        <dbReference type="Proteomes" id="UP000244201"/>
    </source>
</evidence>
<dbReference type="GO" id="GO:1990189">
    <property type="term" value="F:protein N-terminal-serine acetyltransferase activity"/>
    <property type="evidence" value="ECO:0007669"/>
    <property type="project" value="TreeGrafter"/>
</dbReference>
<organism evidence="2 3">
    <name type="scientific">Streptomyces lunaelactis</name>
    <dbReference type="NCBI Taxonomy" id="1535768"/>
    <lineage>
        <taxon>Bacteria</taxon>
        <taxon>Bacillati</taxon>
        <taxon>Actinomycetota</taxon>
        <taxon>Actinomycetes</taxon>
        <taxon>Kitasatosporales</taxon>
        <taxon>Streptomycetaceae</taxon>
        <taxon>Streptomyces</taxon>
    </lineage>
</organism>
<dbReference type="Gene3D" id="3.40.630.30">
    <property type="match status" value="1"/>
</dbReference>
<dbReference type="PANTHER" id="PTHR43441:SF10">
    <property type="entry name" value="ACETYLTRANSFERASE"/>
    <property type="match status" value="1"/>
</dbReference>
<dbReference type="OrthoDB" id="2061990at2"/>
<dbReference type="GO" id="GO:0008999">
    <property type="term" value="F:protein-N-terminal-alanine acetyltransferase activity"/>
    <property type="evidence" value="ECO:0007669"/>
    <property type="project" value="TreeGrafter"/>
</dbReference>
<dbReference type="GO" id="GO:0005737">
    <property type="term" value="C:cytoplasm"/>
    <property type="evidence" value="ECO:0007669"/>
    <property type="project" value="TreeGrafter"/>
</dbReference>
<feature type="domain" description="N-acetyltransferase" evidence="1">
    <location>
        <begin position="28"/>
        <end position="193"/>
    </location>
</feature>
<keyword evidence="2" id="KW-0808">Transferase</keyword>
<dbReference type="Proteomes" id="UP000244201">
    <property type="component" value="Chromosome"/>
</dbReference>
<dbReference type="RefSeq" id="WP_108155153.1">
    <property type="nucleotide sequence ID" value="NZ_CP026304.1"/>
</dbReference>
<evidence type="ECO:0000259" key="1">
    <source>
        <dbReference type="PROSITE" id="PS51186"/>
    </source>
</evidence>
<dbReference type="InterPro" id="IPR016181">
    <property type="entry name" value="Acyl_CoA_acyltransferase"/>
</dbReference>
<dbReference type="GeneID" id="55660817"/>
<dbReference type="PANTHER" id="PTHR43441">
    <property type="entry name" value="RIBOSOMAL-PROTEIN-SERINE ACETYLTRANSFERASE"/>
    <property type="match status" value="1"/>
</dbReference>
<gene>
    <name evidence="2" type="ORF">SLUN_36835</name>
</gene>
<dbReference type="EMBL" id="CP026304">
    <property type="protein sequence ID" value="AVZ77864.1"/>
    <property type="molecule type" value="Genomic_DNA"/>
</dbReference>